<name>A0A285VDT2_9MICO</name>
<protein>
    <submittedName>
        <fullName evidence="2">Uncharacterized protein</fullName>
    </submittedName>
</protein>
<accession>A0A285VDT2</accession>
<sequence>MTGCTSGTPASEALDGEPLAWDQIEGVEVVDEAVVDGSTGGLTGKPSYPTVTRHLVPADGSTPEELAERLIDQSVEQGWDGQSPPAQFPYRATKSLFPGRGLLLVAIHAEEPPARVVLTLSAH</sequence>
<organism evidence="2 3">
    <name type="scientific">Ornithinimicrobium cerasi</name>
    <dbReference type="NCBI Taxonomy" id="2248773"/>
    <lineage>
        <taxon>Bacteria</taxon>
        <taxon>Bacillati</taxon>
        <taxon>Actinomycetota</taxon>
        <taxon>Actinomycetes</taxon>
        <taxon>Micrococcales</taxon>
        <taxon>Ornithinimicrobiaceae</taxon>
        <taxon>Ornithinimicrobium</taxon>
    </lineage>
</organism>
<proteinExistence type="predicted"/>
<keyword evidence="3" id="KW-1185">Reference proteome</keyword>
<dbReference type="RefSeq" id="WP_141401388.1">
    <property type="nucleotide sequence ID" value="NZ_OBQK01000001.1"/>
</dbReference>
<feature type="region of interest" description="Disordered" evidence="1">
    <location>
        <begin position="36"/>
        <end position="61"/>
    </location>
</feature>
<evidence type="ECO:0000313" key="2">
    <source>
        <dbReference type="EMBL" id="SOC52269.1"/>
    </source>
</evidence>
<gene>
    <name evidence="2" type="ORF">SAMN05421879_101470</name>
</gene>
<dbReference type="AlphaFoldDB" id="A0A285VDT2"/>
<dbReference type="Proteomes" id="UP000219688">
    <property type="component" value="Unassembled WGS sequence"/>
</dbReference>
<dbReference type="EMBL" id="OBQK01000001">
    <property type="protein sequence ID" value="SOC52269.1"/>
    <property type="molecule type" value="Genomic_DNA"/>
</dbReference>
<evidence type="ECO:0000313" key="3">
    <source>
        <dbReference type="Proteomes" id="UP000219688"/>
    </source>
</evidence>
<reference evidence="3" key="1">
    <citation type="submission" date="2017-08" db="EMBL/GenBank/DDBJ databases">
        <authorList>
            <person name="Varghese N."/>
            <person name="Submissions S."/>
        </authorList>
    </citation>
    <scope>NUCLEOTIDE SEQUENCE [LARGE SCALE GENOMIC DNA]</scope>
    <source>
        <strain evidence="3">USBA17B2</strain>
    </source>
</reference>
<evidence type="ECO:0000256" key="1">
    <source>
        <dbReference type="SAM" id="MobiDB-lite"/>
    </source>
</evidence>